<name>A0A4Q4KJZ8_9FLAO</name>
<feature type="transmembrane region" description="Helical" evidence="5">
    <location>
        <begin position="353"/>
        <end position="373"/>
    </location>
</feature>
<feature type="transmembrane region" description="Helical" evidence="5">
    <location>
        <begin position="45"/>
        <end position="65"/>
    </location>
</feature>
<dbReference type="InterPro" id="IPR050368">
    <property type="entry name" value="ClC-type_chloride_channel"/>
</dbReference>
<evidence type="ECO:0000256" key="4">
    <source>
        <dbReference type="ARBA" id="ARBA00023136"/>
    </source>
</evidence>
<feature type="transmembrane region" description="Helical" evidence="5">
    <location>
        <begin position="251"/>
        <end position="271"/>
    </location>
</feature>
<dbReference type="SUPFAM" id="SSF81340">
    <property type="entry name" value="Clc chloride channel"/>
    <property type="match status" value="1"/>
</dbReference>
<evidence type="ECO:0000256" key="2">
    <source>
        <dbReference type="ARBA" id="ARBA00022692"/>
    </source>
</evidence>
<feature type="transmembrane region" description="Helical" evidence="5">
    <location>
        <begin position="12"/>
        <end position="33"/>
    </location>
</feature>
<dbReference type="AlphaFoldDB" id="A0A4Q4KJZ8"/>
<feature type="transmembrane region" description="Helical" evidence="5">
    <location>
        <begin position="175"/>
        <end position="196"/>
    </location>
</feature>
<comment type="subcellular location">
    <subcellularLocation>
        <location evidence="1">Membrane</location>
        <topology evidence="1">Multi-pass membrane protein</topology>
    </subcellularLocation>
</comment>
<comment type="caution">
    <text evidence="6">The sequence shown here is derived from an EMBL/GenBank/DDBJ whole genome shotgun (WGS) entry which is preliminary data.</text>
</comment>
<dbReference type="RefSeq" id="WP_130094818.1">
    <property type="nucleotide sequence ID" value="NZ_SETE01000007.1"/>
</dbReference>
<feature type="transmembrane region" description="Helical" evidence="5">
    <location>
        <begin position="321"/>
        <end position="347"/>
    </location>
</feature>
<evidence type="ECO:0000313" key="6">
    <source>
        <dbReference type="EMBL" id="RYM32129.1"/>
    </source>
</evidence>
<dbReference type="GO" id="GO:0015108">
    <property type="term" value="F:chloride transmembrane transporter activity"/>
    <property type="evidence" value="ECO:0007669"/>
    <property type="project" value="InterPro"/>
</dbReference>
<keyword evidence="3 5" id="KW-1133">Transmembrane helix</keyword>
<accession>A0A4Q4KJZ8</accession>
<dbReference type="OrthoDB" id="9767361at2"/>
<evidence type="ECO:0000256" key="5">
    <source>
        <dbReference type="SAM" id="Phobius"/>
    </source>
</evidence>
<feature type="transmembrane region" description="Helical" evidence="5">
    <location>
        <begin position="208"/>
        <end position="230"/>
    </location>
</feature>
<keyword evidence="4 5" id="KW-0472">Membrane</keyword>
<feature type="transmembrane region" description="Helical" evidence="5">
    <location>
        <begin position="86"/>
        <end position="105"/>
    </location>
</feature>
<dbReference type="InterPro" id="IPR001807">
    <property type="entry name" value="ClC"/>
</dbReference>
<evidence type="ECO:0000256" key="1">
    <source>
        <dbReference type="ARBA" id="ARBA00004141"/>
    </source>
</evidence>
<dbReference type="PRINTS" id="PR00762">
    <property type="entry name" value="CLCHANNEL"/>
</dbReference>
<dbReference type="GO" id="GO:0016020">
    <property type="term" value="C:membrane"/>
    <property type="evidence" value="ECO:0007669"/>
    <property type="project" value="UniProtKB-SubCell"/>
</dbReference>
<organism evidence="6 7">
    <name type="scientific">Brumimicrobium glaciale</name>
    <dbReference type="NCBI Taxonomy" id="200475"/>
    <lineage>
        <taxon>Bacteria</taxon>
        <taxon>Pseudomonadati</taxon>
        <taxon>Bacteroidota</taxon>
        <taxon>Flavobacteriia</taxon>
        <taxon>Flavobacteriales</taxon>
        <taxon>Crocinitomicaceae</taxon>
        <taxon>Brumimicrobium</taxon>
    </lineage>
</organism>
<protein>
    <submittedName>
        <fullName evidence="6">Chloride channel protein</fullName>
    </submittedName>
</protein>
<proteinExistence type="predicted"/>
<dbReference type="PANTHER" id="PTHR43427:SF12">
    <property type="entry name" value="CHLORIDE TRANSPORTER"/>
    <property type="match status" value="1"/>
</dbReference>
<dbReference type="Gene3D" id="1.10.3080.10">
    <property type="entry name" value="Clc chloride channel"/>
    <property type="match status" value="1"/>
</dbReference>
<reference evidence="6 7" key="1">
    <citation type="submission" date="2019-02" db="EMBL/GenBank/DDBJ databases">
        <title>Genome sequence of the sea-ice species Brumimicrobium glaciale.</title>
        <authorList>
            <person name="Bowman J.P."/>
        </authorList>
    </citation>
    <scope>NUCLEOTIDE SEQUENCE [LARGE SCALE GENOMIC DNA]</scope>
    <source>
        <strain evidence="6 7">IC156</strain>
    </source>
</reference>
<dbReference type="Pfam" id="PF00654">
    <property type="entry name" value="Voltage_CLC"/>
    <property type="match status" value="1"/>
</dbReference>
<sequence length="407" mass="44371">MKSKISRISQWILIAFLISFVAGSISALFLGSLSAATQLRINNSIFVYLLPIGGLLIGLMYYFGSKGVEGGNDYLIREMHQPKRPIHWKIIPLVFIGTVATHLFGGSAGREGTAVQMGGALGDAITHFFSWTKKHRKRLLRMGVAAGFSGIFGTPLAGAIFAFELPRDKKFKIADIIWVLLSSFGGHYFCIIWGTHHTQYPIEIFPSISWSAVLSTIIAGLAFGIAAYAFSKFKHLFTQLFSKISIPYLRPMIGGVVLLFLFLTFDIKPYLGLGIPEIQSAFNEPMNEYSFLIKLLLTALTLGAGFKGGEATPLFFIGAMLGNLLFLIIPLPVDVLAGIGFVAVFGAATNTPIASTLIGAELFGFNGILYFGLANGVAYMIHGNTSVYSDQQILLKKKSIFKQKKSL</sequence>
<dbReference type="InterPro" id="IPR014743">
    <property type="entry name" value="Cl-channel_core"/>
</dbReference>
<dbReference type="PANTHER" id="PTHR43427">
    <property type="entry name" value="CHLORIDE CHANNEL PROTEIN CLC-E"/>
    <property type="match status" value="1"/>
</dbReference>
<evidence type="ECO:0000256" key="3">
    <source>
        <dbReference type="ARBA" id="ARBA00022989"/>
    </source>
</evidence>
<evidence type="ECO:0000313" key="7">
    <source>
        <dbReference type="Proteomes" id="UP000293952"/>
    </source>
</evidence>
<gene>
    <name evidence="6" type="ORF">ERX46_15725</name>
</gene>
<keyword evidence="2 5" id="KW-0812">Transmembrane</keyword>
<dbReference type="EMBL" id="SETE01000007">
    <property type="protein sequence ID" value="RYM32129.1"/>
    <property type="molecule type" value="Genomic_DNA"/>
</dbReference>
<keyword evidence="7" id="KW-1185">Reference proteome</keyword>
<feature type="transmembrane region" description="Helical" evidence="5">
    <location>
        <begin position="139"/>
        <end position="163"/>
    </location>
</feature>
<dbReference type="Proteomes" id="UP000293952">
    <property type="component" value="Unassembled WGS sequence"/>
</dbReference>
<feature type="transmembrane region" description="Helical" evidence="5">
    <location>
        <begin position="291"/>
        <end position="309"/>
    </location>
</feature>